<keyword evidence="2" id="KW-0614">Plasmid</keyword>
<keyword evidence="1" id="KW-0472">Membrane</keyword>
<proteinExistence type="predicted"/>
<sequence length="61" mass="7119">MAEDEKPKRSWVEVAFYLFIALVVIWVFVRALKKSQNLIVWNPELGLRLLEKSLSKLGFPT</sequence>
<protein>
    <submittedName>
        <fullName evidence="2">Uncharacterized protein</fullName>
    </submittedName>
</protein>
<geneLocation type="plasmid" evidence="3"/>
<dbReference type="KEGG" id="teu:TEU_11735"/>
<dbReference type="HOGENOM" id="CLU_2911730_0_0_2"/>
<dbReference type="AlphaFoldDB" id="A0A097QWV5"/>
<evidence type="ECO:0000256" key="1">
    <source>
        <dbReference type="SAM" id="Phobius"/>
    </source>
</evidence>
<reference evidence="2 3" key="1">
    <citation type="journal article" date="2015" name="Int. J. Syst. Evol. Microbiol.">
        <title>Thermococcus eurythermalis sp. nov., a conditional piezophilic hyperthermophilic archaeon with a wide temperature range isolated from an oil-immersed chimney in the Guaymas Basin.</title>
        <authorList>
            <person name="Zhao W."/>
            <person name="Zeng X."/>
            <person name="Xiao X."/>
        </authorList>
    </citation>
    <scope>NUCLEOTIDE SEQUENCE [LARGE SCALE GENOMIC DNA]</scope>
    <source>
        <strain evidence="2 3">A501</strain>
        <plasmid evidence="2">unnamed</plasmid>
    </source>
</reference>
<accession>A0A097QWV5</accession>
<feature type="transmembrane region" description="Helical" evidence="1">
    <location>
        <begin position="14"/>
        <end position="32"/>
    </location>
</feature>
<evidence type="ECO:0000313" key="3">
    <source>
        <dbReference type="Proteomes" id="UP000029980"/>
    </source>
</evidence>
<keyword evidence="1" id="KW-1133">Transmembrane helix</keyword>
<evidence type="ECO:0000313" key="2">
    <source>
        <dbReference type="EMBL" id="AIU70943.1"/>
    </source>
</evidence>
<keyword evidence="3" id="KW-1185">Reference proteome</keyword>
<name>A0A097QWV5_9EURY</name>
<keyword evidence="1" id="KW-0812">Transmembrane</keyword>
<dbReference type="Proteomes" id="UP000029980">
    <property type="component" value="Plasmid unnamed"/>
</dbReference>
<gene>
    <name evidence="2" type="ORF">TEU_11735</name>
</gene>
<dbReference type="EMBL" id="CP008888">
    <property type="protein sequence ID" value="AIU70943.1"/>
    <property type="molecule type" value="Genomic_DNA"/>
</dbReference>
<organism evidence="2 3">
    <name type="scientific">Thermococcus eurythermalis</name>
    <dbReference type="NCBI Taxonomy" id="1505907"/>
    <lineage>
        <taxon>Archaea</taxon>
        <taxon>Methanobacteriati</taxon>
        <taxon>Methanobacteriota</taxon>
        <taxon>Thermococci</taxon>
        <taxon>Thermococcales</taxon>
        <taxon>Thermococcaceae</taxon>
        <taxon>Thermococcus</taxon>
    </lineage>
</organism>